<dbReference type="GO" id="GO:0030170">
    <property type="term" value="F:pyridoxal phosphate binding"/>
    <property type="evidence" value="ECO:0007669"/>
    <property type="project" value="InterPro"/>
</dbReference>
<dbReference type="GO" id="GO:0005737">
    <property type="term" value="C:cytoplasm"/>
    <property type="evidence" value="ECO:0007669"/>
    <property type="project" value="TreeGrafter"/>
</dbReference>
<sequence length="407" mass="43323">MREPLAALGTSVFAEMTALAQRTGAINLGQGFPDTDGPEVLLRVAAEAMRSGHNQYPPLNGVAPLREAIAEQRLADYGTGYDPDAEVVVTAGATEGVTAAICALAGPGDEVLYFDPGYDSYPPAIALAGATPRTVPLRPVDGRFTFDPADLAAAIGPRTRVIVVNTPHNPTGTVFTRAELDHIAWACLRHGLVAITDEVYEHLTYDGVAHVPLASRPGMSERTLVVSSAGKAFNATGWKVGWVCGPEHLVRAVRTVKQYLTFASGTPFQHAVAAALRERDDWLATLTARLTTARDLMVDALTGSGWRCYACEGTYFLQADAVELGYPDGTELCLDLAYRGGVVAIPSAALHADPRDGAELVRIAFCKAPEVVETAAQRLVSFTTVPRLRGKGARPCPEPRTHLPRSA</sequence>
<evidence type="ECO:0000313" key="7">
    <source>
        <dbReference type="EMBL" id="PPK63155.1"/>
    </source>
</evidence>
<evidence type="ECO:0000256" key="1">
    <source>
        <dbReference type="ARBA" id="ARBA00001933"/>
    </source>
</evidence>
<comment type="cofactor">
    <cofactor evidence="1">
        <name>pyridoxal 5'-phosphate</name>
        <dbReference type="ChEBI" id="CHEBI:597326"/>
    </cofactor>
</comment>
<dbReference type="RefSeq" id="WP_342752328.1">
    <property type="nucleotide sequence ID" value="NZ_CP154825.1"/>
</dbReference>
<dbReference type="FunFam" id="3.40.640.10:FF:000033">
    <property type="entry name" value="Aspartate aminotransferase"/>
    <property type="match status" value="1"/>
</dbReference>
<dbReference type="InterPro" id="IPR015422">
    <property type="entry name" value="PyrdxlP-dep_Trfase_small"/>
</dbReference>
<reference evidence="7 8" key="1">
    <citation type="submission" date="2018-02" db="EMBL/GenBank/DDBJ databases">
        <title>Genomic Encyclopedia of Archaeal and Bacterial Type Strains, Phase II (KMG-II): from individual species to whole genera.</title>
        <authorList>
            <person name="Goeker M."/>
        </authorList>
    </citation>
    <scope>NUCLEOTIDE SEQUENCE [LARGE SCALE GENOMIC DNA]</scope>
    <source>
        <strain evidence="7 8">YU 961-1</strain>
    </source>
</reference>
<evidence type="ECO:0000256" key="4">
    <source>
        <dbReference type="ARBA" id="ARBA00022679"/>
    </source>
</evidence>
<protein>
    <submittedName>
        <fullName evidence="7">N-succinyldiaminopimelate aminotransferase</fullName>
    </submittedName>
</protein>
<dbReference type="Proteomes" id="UP000239203">
    <property type="component" value="Unassembled WGS sequence"/>
</dbReference>
<accession>A0A2S6GD39</accession>
<dbReference type="CDD" id="cd00609">
    <property type="entry name" value="AAT_like"/>
    <property type="match status" value="1"/>
</dbReference>
<dbReference type="PANTHER" id="PTHR43807:SF20">
    <property type="entry name" value="FI04487P"/>
    <property type="match status" value="1"/>
</dbReference>
<dbReference type="Pfam" id="PF00155">
    <property type="entry name" value="Aminotran_1_2"/>
    <property type="match status" value="1"/>
</dbReference>
<dbReference type="InterPro" id="IPR015424">
    <property type="entry name" value="PyrdxlP-dep_Trfase"/>
</dbReference>
<evidence type="ECO:0000256" key="2">
    <source>
        <dbReference type="ARBA" id="ARBA00007441"/>
    </source>
</evidence>
<evidence type="ECO:0000313" key="8">
    <source>
        <dbReference type="Proteomes" id="UP000239203"/>
    </source>
</evidence>
<gene>
    <name evidence="7" type="ORF">CLV40_13124</name>
</gene>
<evidence type="ECO:0000256" key="5">
    <source>
        <dbReference type="ARBA" id="ARBA00022898"/>
    </source>
</evidence>
<dbReference type="PANTHER" id="PTHR43807">
    <property type="entry name" value="FI04487P"/>
    <property type="match status" value="1"/>
</dbReference>
<dbReference type="EMBL" id="PTIX01000031">
    <property type="protein sequence ID" value="PPK63155.1"/>
    <property type="molecule type" value="Genomic_DNA"/>
</dbReference>
<organism evidence="7 8">
    <name type="scientific">Actinokineospora auranticolor</name>
    <dbReference type="NCBI Taxonomy" id="155976"/>
    <lineage>
        <taxon>Bacteria</taxon>
        <taxon>Bacillati</taxon>
        <taxon>Actinomycetota</taxon>
        <taxon>Actinomycetes</taxon>
        <taxon>Pseudonocardiales</taxon>
        <taxon>Pseudonocardiaceae</taxon>
        <taxon>Actinokineospora</taxon>
    </lineage>
</organism>
<feature type="domain" description="Aminotransferase class I/classII large" evidence="6">
    <location>
        <begin position="25"/>
        <end position="379"/>
    </location>
</feature>
<keyword evidence="4 7" id="KW-0808">Transferase</keyword>
<name>A0A2S6GD39_9PSEU</name>
<dbReference type="InterPro" id="IPR051326">
    <property type="entry name" value="Kynurenine-oxoglutarate_AT"/>
</dbReference>
<keyword evidence="8" id="KW-1185">Reference proteome</keyword>
<dbReference type="SUPFAM" id="SSF53383">
    <property type="entry name" value="PLP-dependent transferases"/>
    <property type="match status" value="1"/>
</dbReference>
<dbReference type="Gene3D" id="3.40.640.10">
    <property type="entry name" value="Type I PLP-dependent aspartate aminotransferase-like (Major domain)"/>
    <property type="match status" value="1"/>
</dbReference>
<keyword evidence="5" id="KW-0663">Pyridoxal phosphate</keyword>
<keyword evidence="3 7" id="KW-0032">Aminotransferase</keyword>
<comment type="caution">
    <text evidence="7">The sequence shown here is derived from an EMBL/GenBank/DDBJ whole genome shotgun (WGS) entry which is preliminary data.</text>
</comment>
<dbReference type="InterPro" id="IPR015421">
    <property type="entry name" value="PyrdxlP-dep_Trfase_major"/>
</dbReference>
<dbReference type="Gene3D" id="3.90.1150.10">
    <property type="entry name" value="Aspartate Aminotransferase, domain 1"/>
    <property type="match status" value="1"/>
</dbReference>
<dbReference type="GO" id="GO:0016212">
    <property type="term" value="F:kynurenine-oxoglutarate transaminase activity"/>
    <property type="evidence" value="ECO:0007669"/>
    <property type="project" value="TreeGrafter"/>
</dbReference>
<comment type="similarity">
    <text evidence="2">Belongs to the class-I pyridoxal-phosphate-dependent aminotransferase family.</text>
</comment>
<evidence type="ECO:0000259" key="6">
    <source>
        <dbReference type="Pfam" id="PF00155"/>
    </source>
</evidence>
<dbReference type="InterPro" id="IPR004839">
    <property type="entry name" value="Aminotransferase_I/II_large"/>
</dbReference>
<dbReference type="AlphaFoldDB" id="A0A2S6GD39"/>
<evidence type="ECO:0000256" key="3">
    <source>
        <dbReference type="ARBA" id="ARBA00022576"/>
    </source>
</evidence>
<proteinExistence type="inferred from homology"/>